<dbReference type="InterPro" id="IPR020846">
    <property type="entry name" value="MFS_dom"/>
</dbReference>
<evidence type="ECO:0000313" key="9">
    <source>
        <dbReference type="Proteomes" id="UP000515734"/>
    </source>
</evidence>
<dbReference type="GO" id="GO:0005886">
    <property type="term" value="C:plasma membrane"/>
    <property type="evidence" value="ECO:0007669"/>
    <property type="project" value="UniProtKB-SubCell"/>
</dbReference>
<dbReference type="Pfam" id="PF07690">
    <property type="entry name" value="MFS_1"/>
    <property type="match status" value="1"/>
</dbReference>
<feature type="domain" description="Major facilitator superfamily (MFS) profile" evidence="7">
    <location>
        <begin position="21"/>
        <end position="252"/>
    </location>
</feature>
<protein>
    <recommendedName>
        <fullName evidence="7">Major facilitator superfamily (MFS) profile domain-containing protein</fullName>
    </recommendedName>
</protein>
<keyword evidence="5 6" id="KW-0472">Membrane</keyword>
<keyword evidence="4 6" id="KW-1133">Transmembrane helix</keyword>
<name>A0A6S6NYK2_9MYCO</name>
<keyword evidence="3 6" id="KW-0812">Transmembrane</keyword>
<evidence type="ECO:0000256" key="3">
    <source>
        <dbReference type="ARBA" id="ARBA00022692"/>
    </source>
</evidence>
<dbReference type="Proteomes" id="UP000515734">
    <property type="component" value="Chromosome"/>
</dbReference>
<comment type="subcellular location">
    <subcellularLocation>
        <location evidence="1">Cell membrane</location>
        <topology evidence="1">Multi-pass membrane protein</topology>
    </subcellularLocation>
</comment>
<dbReference type="PANTHER" id="PTHR43791">
    <property type="entry name" value="PERMEASE-RELATED"/>
    <property type="match status" value="1"/>
</dbReference>
<dbReference type="EMBL" id="AP023287">
    <property type="protein sequence ID" value="BCI50872.1"/>
    <property type="molecule type" value="Genomic_DNA"/>
</dbReference>
<dbReference type="Gene3D" id="1.20.1250.20">
    <property type="entry name" value="MFS general substrate transporter like domains"/>
    <property type="match status" value="1"/>
</dbReference>
<organism evidence="8 9">
    <name type="scientific">Mycolicibacterium litorale</name>
    <dbReference type="NCBI Taxonomy" id="758802"/>
    <lineage>
        <taxon>Bacteria</taxon>
        <taxon>Bacillati</taxon>
        <taxon>Actinomycetota</taxon>
        <taxon>Actinomycetes</taxon>
        <taxon>Mycobacteriales</taxon>
        <taxon>Mycobacteriaceae</taxon>
        <taxon>Mycolicibacterium</taxon>
    </lineage>
</organism>
<dbReference type="RefSeq" id="WP_185293922.1">
    <property type="nucleotide sequence ID" value="NZ_AP023287.1"/>
</dbReference>
<dbReference type="PANTHER" id="PTHR43791:SF36">
    <property type="entry name" value="TRANSPORTER, PUTATIVE (AFU_ORTHOLOGUE AFUA_6G08340)-RELATED"/>
    <property type="match status" value="1"/>
</dbReference>
<evidence type="ECO:0000256" key="1">
    <source>
        <dbReference type="ARBA" id="ARBA00004651"/>
    </source>
</evidence>
<evidence type="ECO:0000256" key="4">
    <source>
        <dbReference type="ARBA" id="ARBA00022989"/>
    </source>
</evidence>
<feature type="transmembrane region" description="Helical" evidence="6">
    <location>
        <begin position="215"/>
        <end position="234"/>
    </location>
</feature>
<dbReference type="InterPro" id="IPR011701">
    <property type="entry name" value="MFS"/>
</dbReference>
<evidence type="ECO:0000256" key="5">
    <source>
        <dbReference type="ARBA" id="ARBA00023136"/>
    </source>
</evidence>
<feature type="transmembrane region" description="Helical" evidence="6">
    <location>
        <begin position="86"/>
        <end position="105"/>
    </location>
</feature>
<feature type="transmembrane region" description="Helical" evidence="6">
    <location>
        <begin position="20"/>
        <end position="38"/>
    </location>
</feature>
<proteinExistence type="predicted"/>
<gene>
    <name evidence="8" type="ORF">NIIDNTM18_01500</name>
</gene>
<evidence type="ECO:0000256" key="6">
    <source>
        <dbReference type="SAM" id="Phobius"/>
    </source>
</evidence>
<dbReference type="InterPro" id="IPR036259">
    <property type="entry name" value="MFS_trans_sf"/>
</dbReference>
<feature type="transmembrane region" description="Helical" evidence="6">
    <location>
        <begin position="154"/>
        <end position="175"/>
    </location>
</feature>
<evidence type="ECO:0000313" key="8">
    <source>
        <dbReference type="EMBL" id="BCI50872.1"/>
    </source>
</evidence>
<feature type="transmembrane region" description="Helical" evidence="6">
    <location>
        <begin position="50"/>
        <end position="71"/>
    </location>
</feature>
<evidence type="ECO:0000259" key="7">
    <source>
        <dbReference type="PROSITE" id="PS50850"/>
    </source>
</evidence>
<accession>A0A6S6NYK2</accession>
<dbReference type="SUPFAM" id="SSF103473">
    <property type="entry name" value="MFS general substrate transporter"/>
    <property type="match status" value="2"/>
</dbReference>
<sequence>MDVDDDQATEDAVFRKVSLRVVPLLGLAFFMSFLDRINIGILATSMETDLALSAEAFGFAVGIFYIGYLILQVPSNVAMYKFGGRIWITRILVTWGIACAAIAFVETPTQLYIARFALGAAEAGLVPAILLLIAQWYPRAKRGQGYALFQLWEPFALAVGAVVTTALLAAFTGVGPLAGWRWVFLIEGLATVVVGGFLGPYIYGVLTTMTGGPETGLYVMGAVLTIAALLAAFIDRLERQSADSTVVDGLRG</sequence>
<keyword evidence="2" id="KW-0813">Transport</keyword>
<dbReference type="GO" id="GO:0022857">
    <property type="term" value="F:transmembrane transporter activity"/>
    <property type="evidence" value="ECO:0007669"/>
    <property type="project" value="InterPro"/>
</dbReference>
<dbReference type="AlphaFoldDB" id="A0A6S6NYK2"/>
<feature type="transmembrane region" description="Helical" evidence="6">
    <location>
        <begin position="112"/>
        <end position="134"/>
    </location>
</feature>
<evidence type="ECO:0000256" key="2">
    <source>
        <dbReference type="ARBA" id="ARBA00022448"/>
    </source>
</evidence>
<reference evidence="8 9" key="1">
    <citation type="submission" date="2020-07" db="EMBL/GenBank/DDBJ databases">
        <title>Complete genome sequence of Mycolicibacterium litorale like strain isolated from cardiac implantable electronic device infection.</title>
        <authorList>
            <person name="Fukano H."/>
            <person name="Miyama H."/>
            <person name="Hoshino Y."/>
        </authorList>
    </citation>
    <scope>NUCLEOTIDE SEQUENCE [LARGE SCALE GENOMIC DNA]</scope>
    <source>
        <strain evidence="8 9">NIIDNTM18</strain>
    </source>
</reference>
<feature type="transmembrane region" description="Helical" evidence="6">
    <location>
        <begin position="182"/>
        <end position="203"/>
    </location>
</feature>
<dbReference type="PROSITE" id="PS50850">
    <property type="entry name" value="MFS"/>
    <property type="match status" value="1"/>
</dbReference>